<feature type="region of interest" description="Disordered" evidence="7">
    <location>
        <begin position="282"/>
        <end position="318"/>
    </location>
</feature>
<feature type="transmembrane region" description="Helical" evidence="8">
    <location>
        <begin position="133"/>
        <end position="152"/>
    </location>
</feature>
<comment type="similarity">
    <text evidence="2">Belongs to the Ca(2+):cation antiporter (CaCA) (TC 2.A.19) family.</text>
</comment>
<evidence type="ECO:0000256" key="2">
    <source>
        <dbReference type="ARBA" id="ARBA00008170"/>
    </source>
</evidence>
<organism evidence="10 11">
    <name type="scientific">Purpureocillium takamizusanense</name>
    <dbReference type="NCBI Taxonomy" id="2060973"/>
    <lineage>
        <taxon>Eukaryota</taxon>
        <taxon>Fungi</taxon>
        <taxon>Dikarya</taxon>
        <taxon>Ascomycota</taxon>
        <taxon>Pezizomycotina</taxon>
        <taxon>Sordariomycetes</taxon>
        <taxon>Hypocreomycetidae</taxon>
        <taxon>Hypocreales</taxon>
        <taxon>Ophiocordycipitaceae</taxon>
        <taxon>Purpureocillium</taxon>
    </lineage>
</organism>
<proteinExistence type="inferred from homology"/>
<feature type="transmembrane region" description="Helical" evidence="8">
    <location>
        <begin position="941"/>
        <end position="966"/>
    </location>
</feature>
<dbReference type="GO" id="GO:0006874">
    <property type="term" value="P:intracellular calcium ion homeostasis"/>
    <property type="evidence" value="ECO:0007669"/>
    <property type="project" value="TreeGrafter"/>
</dbReference>
<feature type="transmembrane region" description="Helical" evidence="8">
    <location>
        <begin position="207"/>
        <end position="224"/>
    </location>
</feature>
<dbReference type="GO" id="GO:0016020">
    <property type="term" value="C:membrane"/>
    <property type="evidence" value="ECO:0007669"/>
    <property type="project" value="UniProtKB-SubCell"/>
</dbReference>
<feature type="domain" description="Sodium/calcium exchanger membrane region" evidence="9">
    <location>
        <begin position="832"/>
        <end position="993"/>
    </location>
</feature>
<evidence type="ECO:0000313" key="10">
    <source>
        <dbReference type="EMBL" id="UNI14546.1"/>
    </source>
</evidence>
<feature type="compositionally biased region" description="Low complexity" evidence="7">
    <location>
        <begin position="530"/>
        <end position="543"/>
    </location>
</feature>
<feature type="transmembrane region" description="Helical" evidence="8">
    <location>
        <begin position="172"/>
        <end position="195"/>
    </location>
</feature>
<dbReference type="InterPro" id="IPR051359">
    <property type="entry name" value="CaCA_antiporter"/>
</dbReference>
<feature type="transmembrane region" description="Helical" evidence="8">
    <location>
        <begin position="764"/>
        <end position="784"/>
    </location>
</feature>
<comment type="subcellular location">
    <subcellularLocation>
        <location evidence="1">Membrane</location>
        <topology evidence="1">Multi-pass membrane protein</topology>
    </subcellularLocation>
</comment>
<dbReference type="InterPro" id="IPR044880">
    <property type="entry name" value="NCX_ion-bd_dom_sf"/>
</dbReference>
<feature type="transmembrane region" description="Helical" evidence="8">
    <location>
        <begin position="796"/>
        <end position="816"/>
    </location>
</feature>
<evidence type="ECO:0000256" key="8">
    <source>
        <dbReference type="SAM" id="Phobius"/>
    </source>
</evidence>
<dbReference type="EMBL" id="CP086354">
    <property type="protein sequence ID" value="UNI14546.1"/>
    <property type="molecule type" value="Genomic_DNA"/>
</dbReference>
<dbReference type="Proteomes" id="UP000829364">
    <property type="component" value="Chromosome 1"/>
</dbReference>
<reference evidence="10" key="1">
    <citation type="submission" date="2021-11" db="EMBL/GenBank/DDBJ databases">
        <title>Purpureocillium_takamizusanense_genome.</title>
        <authorList>
            <person name="Nguyen N.-H."/>
        </authorList>
    </citation>
    <scope>NUCLEOTIDE SEQUENCE</scope>
    <source>
        <strain evidence="10">PT3</strain>
    </source>
</reference>
<dbReference type="InterPro" id="IPR004837">
    <property type="entry name" value="NaCa_Exmemb"/>
</dbReference>
<evidence type="ECO:0000256" key="6">
    <source>
        <dbReference type="ARBA" id="ARBA00023136"/>
    </source>
</evidence>
<feature type="transmembrane region" description="Helical" evidence="8">
    <location>
        <begin position="852"/>
        <end position="874"/>
    </location>
</feature>
<keyword evidence="4 8" id="KW-0812">Transmembrane</keyword>
<dbReference type="PANTHER" id="PTHR12266:SF0">
    <property type="entry name" value="MITOCHONDRIAL SODIUM_CALCIUM EXCHANGER PROTEIN"/>
    <property type="match status" value="1"/>
</dbReference>
<dbReference type="RefSeq" id="XP_047838027.1">
    <property type="nucleotide sequence ID" value="XM_047982066.1"/>
</dbReference>
<evidence type="ECO:0000256" key="7">
    <source>
        <dbReference type="SAM" id="MobiDB-lite"/>
    </source>
</evidence>
<dbReference type="Pfam" id="PF01699">
    <property type="entry name" value="Na_Ca_ex"/>
    <property type="match status" value="2"/>
</dbReference>
<dbReference type="AlphaFoldDB" id="A0A9Q8Q8C1"/>
<name>A0A9Q8Q8C1_9HYPO</name>
<dbReference type="KEGG" id="ptkz:JDV02_001164"/>
<dbReference type="OrthoDB" id="407410at2759"/>
<keyword evidence="6 8" id="KW-0472">Membrane</keyword>
<evidence type="ECO:0000256" key="1">
    <source>
        <dbReference type="ARBA" id="ARBA00004141"/>
    </source>
</evidence>
<feature type="transmembrane region" description="Helical" evidence="8">
    <location>
        <begin position="894"/>
        <end position="921"/>
    </location>
</feature>
<evidence type="ECO:0000259" key="9">
    <source>
        <dbReference type="Pfam" id="PF01699"/>
    </source>
</evidence>
<sequence>MPPIRLRGSRARARPFYVTVLLLSLLTVYAFLSSHGRRHHLDYDIDRDATLLTRRAKAPECNQVHSAEDQCAFVRRYCKDDNAGLLPYLELYYCGLSHAQPVAFVLLVLWLGLLFTTIGIAASDFFSINLSTIATILGLSESLAGVTFLAFGNGSPDVFSTFAAMSSNSPGMAVGELIGAACFITGVVAGSMALVREFRVDRKTYTRDLGFFIVAVCFTMVFLADQKLLFWECWAMIGYYVVYVVTVVGWHWYSTQRKRRLRREGEARSNYYGAVGQSRDELAGEPYRDEPDDADQEIRGSSRRSSPPPDTASFEQGPRIEVDGRAENIVAASSDEDVDGDHERMVAAEVTRNMRVLRIGPKRHHNMNPIRPSLFGALEFRSALAQLQRESNLQLSPITGRSHSENIINRRGRRGTVAATSYLHDHGVEPDSPTDTTATAYRDRALSSGDMPTSSAPAIPMLSDRLDVEQPSQRPEDHDSGQKASTPILSYQVDGNLAPPPTGSKGTLLGNSLDGTGDNAHSPKLKLQIPSRRSSQSNQSSPSTPFPRFSESPMLLTPQPPSAHPEFMLLPSPAVARRDDHFPDLQMPVQVARPVKWWPYSMLPPPHVLLATLFPTLQGWREKTYWDKFASALSMPTIFLLVITLPVVDSETNEDDVSIDGTIVEPVSRPLLAHSAPAVSVEPREIEPESEWERYRRHSLIRHGSHLLNPNLSSSGPVPLEQEDTAVESAIAPSPRSSSLRPKSASNIPSVSNANDECAPWNRWLVCVQLFAGPLFAVLVLWANLADDWEDPGRELVMMVLYTLLFSLVLLALLLVTTTEHQRPKFHYVLCFLGFIISIAWISTVAGEVVGVLKAFGVILGISEALLGLTIFAAGNSIGDLVADITVARLGYPVMALCACFGGPMLNILLGIGVGGVMMMIQGANRKHKKHPEKPLQYGPYPVQVGGTLLTSSVTLLAMLLLLLILVPLNKWVLSRKIGWCLIALWTISTILNVVVEVTGIWGMDA</sequence>
<dbReference type="GO" id="GO:0008324">
    <property type="term" value="F:monoatomic cation transmembrane transporter activity"/>
    <property type="evidence" value="ECO:0007669"/>
    <property type="project" value="TreeGrafter"/>
</dbReference>
<evidence type="ECO:0000256" key="4">
    <source>
        <dbReference type="ARBA" id="ARBA00022692"/>
    </source>
</evidence>
<protein>
    <recommendedName>
        <fullName evidence="9">Sodium/calcium exchanger membrane region domain-containing protein</fullName>
    </recommendedName>
</protein>
<evidence type="ECO:0000313" key="11">
    <source>
        <dbReference type="Proteomes" id="UP000829364"/>
    </source>
</evidence>
<evidence type="ECO:0000256" key="5">
    <source>
        <dbReference type="ARBA" id="ARBA00022989"/>
    </source>
</evidence>
<feature type="region of interest" description="Disordered" evidence="7">
    <location>
        <begin position="492"/>
        <end position="558"/>
    </location>
</feature>
<dbReference type="Gene3D" id="1.20.1420.30">
    <property type="entry name" value="NCX, central ion-binding region"/>
    <property type="match status" value="2"/>
</dbReference>
<gene>
    <name evidence="10" type="ORF">JDV02_001164</name>
</gene>
<keyword evidence="11" id="KW-1185">Reference proteome</keyword>
<feature type="transmembrane region" description="Helical" evidence="8">
    <location>
        <begin position="102"/>
        <end position="121"/>
    </location>
</feature>
<dbReference type="PANTHER" id="PTHR12266">
    <property type="entry name" value="NA+/CA2+ K+ INDEPENDENT EXCHANGER"/>
    <property type="match status" value="1"/>
</dbReference>
<feature type="transmembrane region" description="Helical" evidence="8">
    <location>
        <begin position="236"/>
        <end position="253"/>
    </location>
</feature>
<feature type="transmembrane region" description="Helical" evidence="8">
    <location>
        <begin position="978"/>
        <end position="1002"/>
    </location>
</feature>
<dbReference type="GeneID" id="72063127"/>
<feature type="compositionally biased region" description="Low complexity" evidence="7">
    <location>
        <begin position="729"/>
        <end position="746"/>
    </location>
</feature>
<feature type="transmembrane region" description="Helical" evidence="8">
    <location>
        <begin position="15"/>
        <end position="32"/>
    </location>
</feature>
<feature type="domain" description="Sodium/calcium exchanger membrane region" evidence="9">
    <location>
        <begin position="109"/>
        <end position="248"/>
    </location>
</feature>
<keyword evidence="3" id="KW-0813">Transport</keyword>
<evidence type="ECO:0000256" key="3">
    <source>
        <dbReference type="ARBA" id="ARBA00022448"/>
    </source>
</evidence>
<keyword evidence="5 8" id="KW-1133">Transmembrane helix</keyword>
<accession>A0A9Q8Q8C1</accession>
<feature type="region of interest" description="Disordered" evidence="7">
    <location>
        <begin position="727"/>
        <end position="746"/>
    </location>
</feature>
<feature type="transmembrane region" description="Helical" evidence="8">
    <location>
        <begin position="828"/>
        <end position="846"/>
    </location>
</feature>